<sequence length="327" mass="36713">MNLKICTFFLLFFCSVPPALSDKCPDRDTLPTTCTCSDESTHDYLDIQLSCSDSTIGELERTLSLMGKSSRLGIQLHFMKLGNLPSKIFNGLNVVKLDIWYCELNGLAPPGEIALQGLEETLLVLVIASSFTKTENPTVLHSLSHLSRLRELELSYNAITEVHDEWFSSPPPALSHLIMSNNGIEKLGDRAFEKLINLEYLGLFGNRFDSIKRSMLPKQGDRLEYLKLENNAFTSVPDDLFTNMPALKVLSIRINKIARLQEQAFKPIWSQLDVFDARGNPLECDSTMEWLFHVKTEAAVVLGTCEGPLGREGMELHDFIESKGQLI</sequence>
<feature type="signal peptide" evidence="3">
    <location>
        <begin position="1"/>
        <end position="21"/>
    </location>
</feature>
<evidence type="ECO:0000313" key="5">
    <source>
        <dbReference type="Proteomes" id="UP001497382"/>
    </source>
</evidence>
<dbReference type="InterPro" id="IPR001611">
    <property type="entry name" value="Leu-rich_rpt"/>
</dbReference>
<dbReference type="SUPFAM" id="SSF52058">
    <property type="entry name" value="L domain-like"/>
    <property type="match status" value="1"/>
</dbReference>
<dbReference type="EMBL" id="CAXIEN010000336">
    <property type="protein sequence ID" value="CAL1293843.1"/>
    <property type="molecule type" value="Genomic_DNA"/>
</dbReference>
<reference evidence="4 5" key="1">
    <citation type="submission" date="2024-04" db="EMBL/GenBank/DDBJ databases">
        <authorList>
            <person name="Rising A."/>
            <person name="Reimegard J."/>
            <person name="Sonavane S."/>
            <person name="Akerstrom W."/>
            <person name="Nylinder S."/>
            <person name="Hedman E."/>
            <person name="Kallberg Y."/>
        </authorList>
    </citation>
    <scope>NUCLEOTIDE SEQUENCE [LARGE SCALE GENOMIC DNA]</scope>
</reference>
<organism evidence="4 5">
    <name type="scientific">Larinioides sclopetarius</name>
    <dbReference type="NCBI Taxonomy" id="280406"/>
    <lineage>
        <taxon>Eukaryota</taxon>
        <taxon>Metazoa</taxon>
        <taxon>Ecdysozoa</taxon>
        <taxon>Arthropoda</taxon>
        <taxon>Chelicerata</taxon>
        <taxon>Arachnida</taxon>
        <taxon>Araneae</taxon>
        <taxon>Araneomorphae</taxon>
        <taxon>Entelegynae</taxon>
        <taxon>Araneoidea</taxon>
        <taxon>Araneidae</taxon>
        <taxon>Larinioides</taxon>
    </lineage>
</organism>
<evidence type="ECO:0000256" key="2">
    <source>
        <dbReference type="ARBA" id="ARBA00022737"/>
    </source>
</evidence>
<feature type="chain" id="PRO_5043673865" evidence="3">
    <location>
        <begin position="22"/>
        <end position="327"/>
    </location>
</feature>
<keyword evidence="5" id="KW-1185">Reference proteome</keyword>
<gene>
    <name evidence="4" type="ORF">LARSCL_LOCUS18435</name>
</gene>
<proteinExistence type="predicted"/>
<dbReference type="PANTHER" id="PTHR24366">
    <property type="entry name" value="IG(IMMUNOGLOBULIN) AND LRR(LEUCINE RICH REPEAT) DOMAINS"/>
    <property type="match status" value="1"/>
</dbReference>
<dbReference type="Pfam" id="PF13855">
    <property type="entry name" value="LRR_8"/>
    <property type="match status" value="2"/>
</dbReference>
<dbReference type="Proteomes" id="UP001497382">
    <property type="component" value="Unassembled WGS sequence"/>
</dbReference>
<evidence type="ECO:0000256" key="3">
    <source>
        <dbReference type="SAM" id="SignalP"/>
    </source>
</evidence>
<dbReference type="InterPro" id="IPR003591">
    <property type="entry name" value="Leu-rich_rpt_typical-subtyp"/>
</dbReference>
<name>A0AAV2BC83_9ARAC</name>
<accession>A0AAV2BC83</accession>
<keyword evidence="1" id="KW-0433">Leucine-rich repeat</keyword>
<dbReference type="SMART" id="SM00369">
    <property type="entry name" value="LRR_TYP"/>
    <property type="match status" value="5"/>
</dbReference>
<evidence type="ECO:0000256" key="1">
    <source>
        <dbReference type="ARBA" id="ARBA00022614"/>
    </source>
</evidence>
<comment type="caution">
    <text evidence="4">The sequence shown here is derived from an EMBL/GenBank/DDBJ whole genome shotgun (WGS) entry which is preliminary data.</text>
</comment>
<dbReference type="PANTHER" id="PTHR24366:SF96">
    <property type="entry name" value="LEUCINE RICH REPEAT CONTAINING 53"/>
    <property type="match status" value="1"/>
</dbReference>
<dbReference type="InterPro" id="IPR032675">
    <property type="entry name" value="LRR_dom_sf"/>
</dbReference>
<keyword evidence="3" id="KW-0732">Signal</keyword>
<evidence type="ECO:0000313" key="4">
    <source>
        <dbReference type="EMBL" id="CAL1293843.1"/>
    </source>
</evidence>
<protein>
    <submittedName>
        <fullName evidence="4">Uncharacterized protein</fullName>
    </submittedName>
</protein>
<keyword evidence="2" id="KW-0677">Repeat</keyword>
<dbReference type="AlphaFoldDB" id="A0AAV2BC83"/>
<dbReference type="Gene3D" id="3.80.10.10">
    <property type="entry name" value="Ribonuclease Inhibitor"/>
    <property type="match status" value="1"/>
</dbReference>